<dbReference type="Proteomes" id="UP000240216">
    <property type="component" value="Segment"/>
</dbReference>
<evidence type="ECO:0000313" key="2">
    <source>
        <dbReference type="EMBL" id="ATW69386.1"/>
    </source>
</evidence>
<feature type="region of interest" description="Disordered" evidence="1">
    <location>
        <begin position="1"/>
        <end position="60"/>
    </location>
</feature>
<dbReference type="EMBL" id="MG518520">
    <property type="protein sequence ID" value="ATW69386.1"/>
    <property type="molecule type" value="Genomic_DNA"/>
</dbReference>
<proteinExistence type="predicted"/>
<gene>
    <name evidence="2" type="ORF">SEA_IMMANUEL3_5</name>
</gene>
<organism evidence="2 3">
    <name type="scientific">Streptomyces phage Immanuel3</name>
    <dbReference type="NCBI Taxonomy" id="2053813"/>
    <lineage>
        <taxon>Viruses</taxon>
        <taxon>Duplodnaviria</taxon>
        <taxon>Heunggongvirae</taxon>
        <taxon>Uroviricota</taxon>
        <taxon>Caudoviricetes</taxon>
        <taxon>Beephvirinae</taxon>
        <taxon>Immanueltrevirus</taxon>
        <taxon>Immanueltrevirus immanuel3</taxon>
    </lineage>
</organism>
<evidence type="ECO:0000256" key="1">
    <source>
        <dbReference type="SAM" id="MobiDB-lite"/>
    </source>
</evidence>
<sequence length="78" mass="8151">MAFEGVSASGGEGMFPQHPRSGPWETLEGAALAPHIQQPLHSTAQGDSRHQAPTGMTHWDSKIIVSTGLTRGGGTMAK</sequence>
<protein>
    <submittedName>
        <fullName evidence="2">Uncharacterized protein</fullName>
    </submittedName>
</protein>
<reference evidence="3" key="1">
    <citation type="submission" date="2017-11" db="EMBL/GenBank/DDBJ databases">
        <authorList>
            <person name="McClendondon-Moss T.O."/>
            <person name="Donegan-Quick R.D."/>
            <person name="Bhuiyan S."/>
            <person name="Visi D.K."/>
            <person name="Allen M.S."/>
            <person name="Hughes L.E."/>
            <person name="Garlena R.A."/>
            <person name="Russell D.A."/>
            <person name="Pope W.H."/>
            <person name="Jacobs-Sera D."/>
            <person name="Hendrix R.W."/>
            <person name="Hatfull G.F."/>
        </authorList>
    </citation>
    <scope>NUCLEOTIDE SEQUENCE [LARGE SCALE GENOMIC DNA]</scope>
</reference>
<accession>A0A2H4PR26</accession>
<keyword evidence="3" id="KW-1185">Reference proteome</keyword>
<evidence type="ECO:0000313" key="3">
    <source>
        <dbReference type="Proteomes" id="UP000240216"/>
    </source>
</evidence>
<name>A0A2H4PR26_9CAUD</name>